<organism evidence="2 3">
    <name type="scientific">Candidatus Gottesmanbacteria bacterium RBG_13_37_7</name>
    <dbReference type="NCBI Taxonomy" id="1798369"/>
    <lineage>
        <taxon>Bacteria</taxon>
        <taxon>Candidatus Gottesmaniibacteriota</taxon>
    </lineage>
</organism>
<proteinExistence type="predicted"/>
<gene>
    <name evidence="2" type="ORF">A2Y99_03135</name>
</gene>
<reference evidence="2 3" key="1">
    <citation type="journal article" date="2016" name="Nat. Commun.">
        <title>Thousands of microbial genomes shed light on interconnected biogeochemical processes in an aquifer system.</title>
        <authorList>
            <person name="Anantharaman K."/>
            <person name="Brown C.T."/>
            <person name="Hug L.A."/>
            <person name="Sharon I."/>
            <person name="Castelle C.J."/>
            <person name="Probst A.J."/>
            <person name="Thomas B.C."/>
            <person name="Singh A."/>
            <person name="Wilkins M.J."/>
            <person name="Karaoz U."/>
            <person name="Brodie E.L."/>
            <person name="Williams K.H."/>
            <person name="Hubbard S.S."/>
            <person name="Banfield J.F."/>
        </authorList>
    </citation>
    <scope>NUCLEOTIDE SEQUENCE [LARGE SCALE GENOMIC DNA]</scope>
</reference>
<evidence type="ECO:0000313" key="2">
    <source>
        <dbReference type="EMBL" id="OGF99373.1"/>
    </source>
</evidence>
<evidence type="ECO:0000256" key="1">
    <source>
        <dbReference type="SAM" id="Phobius"/>
    </source>
</evidence>
<keyword evidence="1" id="KW-1133">Transmembrane helix</keyword>
<keyword evidence="1" id="KW-0812">Transmembrane</keyword>
<dbReference type="Proteomes" id="UP000178230">
    <property type="component" value="Unassembled WGS sequence"/>
</dbReference>
<protein>
    <submittedName>
        <fullName evidence="2">Uncharacterized protein</fullName>
    </submittedName>
</protein>
<feature type="transmembrane region" description="Helical" evidence="1">
    <location>
        <begin position="12"/>
        <end position="34"/>
    </location>
</feature>
<dbReference type="AlphaFoldDB" id="A0A1F5YGW7"/>
<comment type="caution">
    <text evidence="2">The sequence shown here is derived from an EMBL/GenBank/DDBJ whole genome shotgun (WGS) entry which is preliminary data.</text>
</comment>
<accession>A0A1F5YGW7</accession>
<sequence length="246" mass="27005">MTEPNNKEQTDITKIAVATIIGVIVLAGAVWGAYQYSKQQAGNIILPGGVTYLGPTVAPKTASPTTAPPVFTAASDVTWATKKGNIYPFSFSYPSTLTLVVFTSDITDSIAINWGNIPVQQNLLLNMELIDSRDSQYVKKPKLEFVNNWYRYFSGLKEVESVEKFTNINGLVGYKAKYLNYTNASPNIDIFFEVPKHPEIMIHLANGVLDPKIFNRIVDSLKWDSASAFSTPVTSSSSSPAPTKKI</sequence>
<evidence type="ECO:0000313" key="3">
    <source>
        <dbReference type="Proteomes" id="UP000178230"/>
    </source>
</evidence>
<keyword evidence="1" id="KW-0472">Membrane</keyword>
<name>A0A1F5YGW7_9BACT</name>
<dbReference type="EMBL" id="MFIY01000055">
    <property type="protein sequence ID" value="OGF99373.1"/>
    <property type="molecule type" value="Genomic_DNA"/>
</dbReference>